<accession>A0ABS1NSM8</accession>
<feature type="non-terminal residue" evidence="4">
    <location>
        <position position="1"/>
    </location>
</feature>
<keyword evidence="1" id="KW-0808">Transferase</keyword>
<protein>
    <submittedName>
        <fullName evidence="4">SDR family oxidoreductase</fullName>
    </submittedName>
</protein>
<dbReference type="Pfam" id="PF08659">
    <property type="entry name" value="KR"/>
    <property type="match status" value="1"/>
</dbReference>
<organism evidence="4 5">
    <name type="scientific">Streptomyces coffeae</name>
    <dbReference type="NCBI Taxonomy" id="621382"/>
    <lineage>
        <taxon>Bacteria</taxon>
        <taxon>Bacillati</taxon>
        <taxon>Actinomycetota</taxon>
        <taxon>Actinomycetes</taxon>
        <taxon>Kitasatosporales</taxon>
        <taxon>Streptomycetaceae</taxon>
        <taxon>Streptomyces</taxon>
    </lineage>
</organism>
<dbReference type="SMART" id="SM00822">
    <property type="entry name" value="PKS_KR"/>
    <property type="match status" value="1"/>
</dbReference>
<dbReference type="PANTHER" id="PTHR43775:SF51">
    <property type="entry name" value="INACTIVE PHENOLPHTHIOCEROL SYNTHESIS POLYKETIDE SYNTHASE TYPE I PKS1-RELATED"/>
    <property type="match status" value="1"/>
</dbReference>
<reference evidence="4 5" key="1">
    <citation type="submission" date="2021-01" db="EMBL/GenBank/DDBJ databases">
        <title>WGS of actinomycetes isolated from Thailand.</title>
        <authorList>
            <person name="Thawai C."/>
        </authorList>
    </citation>
    <scope>NUCLEOTIDE SEQUENCE [LARGE SCALE GENOMIC DNA]</scope>
    <source>
        <strain evidence="4 5">CA1R205</strain>
    </source>
</reference>
<evidence type="ECO:0000259" key="3">
    <source>
        <dbReference type="SMART" id="SM00822"/>
    </source>
</evidence>
<feature type="domain" description="Ketoreductase" evidence="3">
    <location>
        <begin position="3"/>
        <end position="146"/>
    </location>
</feature>
<sequence length="161" mass="16413">RRGPAADGAGELVAGLEAQGADVRVVACDVADREQLTGVLDALDGPLSAVVHTAGVLDDGVVESLSPEQVERVMRPKVDAAWHLHELTADMGLSAFVLFSSVAALIGSPGQANYAAANASLDALAQMRTAAGLPATSLAWGLWENTAGMAGELGEAELARL</sequence>
<dbReference type="RefSeq" id="WP_201883515.1">
    <property type="nucleotide sequence ID" value="NZ_JAERRF010000193.1"/>
</dbReference>
<dbReference type="EMBL" id="JAERRF010000193">
    <property type="protein sequence ID" value="MBL1102959.1"/>
    <property type="molecule type" value="Genomic_DNA"/>
</dbReference>
<gene>
    <name evidence="4" type="ORF">JK363_41630</name>
</gene>
<dbReference type="InterPro" id="IPR013968">
    <property type="entry name" value="PKS_KR"/>
</dbReference>
<keyword evidence="2" id="KW-0511">Multifunctional enzyme</keyword>
<evidence type="ECO:0000256" key="2">
    <source>
        <dbReference type="ARBA" id="ARBA00023268"/>
    </source>
</evidence>
<feature type="non-terminal residue" evidence="4">
    <location>
        <position position="161"/>
    </location>
</feature>
<evidence type="ECO:0000256" key="1">
    <source>
        <dbReference type="ARBA" id="ARBA00022679"/>
    </source>
</evidence>
<dbReference type="InterPro" id="IPR036291">
    <property type="entry name" value="NAD(P)-bd_dom_sf"/>
</dbReference>
<dbReference type="SUPFAM" id="SSF51735">
    <property type="entry name" value="NAD(P)-binding Rossmann-fold domains"/>
    <property type="match status" value="1"/>
</dbReference>
<dbReference type="InterPro" id="IPR057326">
    <property type="entry name" value="KR_dom"/>
</dbReference>
<dbReference type="InterPro" id="IPR050091">
    <property type="entry name" value="PKS_NRPS_Biosynth_Enz"/>
</dbReference>
<evidence type="ECO:0000313" key="5">
    <source>
        <dbReference type="Proteomes" id="UP000634229"/>
    </source>
</evidence>
<dbReference type="Gene3D" id="3.40.50.720">
    <property type="entry name" value="NAD(P)-binding Rossmann-like Domain"/>
    <property type="match status" value="1"/>
</dbReference>
<evidence type="ECO:0000313" key="4">
    <source>
        <dbReference type="EMBL" id="MBL1102959.1"/>
    </source>
</evidence>
<name>A0ABS1NSM8_9ACTN</name>
<dbReference type="Proteomes" id="UP000634229">
    <property type="component" value="Unassembled WGS sequence"/>
</dbReference>
<keyword evidence="5" id="KW-1185">Reference proteome</keyword>
<comment type="caution">
    <text evidence="4">The sequence shown here is derived from an EMBL/GenBank/DDBJ whole genome shotgun (WGS) entry which is preliminary data.</text>
</comment>
<dbReference type="PANTHER" id="PTHR43775">
    <property type="entry name" value="FATTY ACID SYNTHASE"/>
    <property type="match status" value="1"/>
</dbReference>
<proteinExistence type="predicted"/>